<geneLocation type="plasmid" evidence="3 4">
    <name>pGspE55-1</name>
</geneLocation>
<evidence type="ECO:0000313" key="4">
    <source>
        <dbReference type="Proteomes" id="UP000501421"/>
    </source>
</evidence>
<accession>A0A679FW85</accession>
<dbReference type="Gene3D" id="3.40.50.300">
    <property type="entry name" value="P-loop containing nucleotide triphosphate hydrolases"/>
    <property type="match status" value="1"/>
</dbReference>
<keyword evidence="4" id="KW-1185">Reference proteome</keyword>
<keyword evidence="3" id="KW-0614">Plasmid</keyword>
<dbReference type="PANTHER" id="PTHR30486">
    <property type="entry name" value="TWITCHING MOTILITY PROTEIN PILT"/>
    <property type="match status" value="1"/>
</dbReference>
<dbReference type="AlphaFoldDB" id="A0A679FW85"/>
<comment type="similarity">
    <text evidence="1">Belongs to the GSP E family.</text>
</comment>
<protein>
    <recommendedName>
        <fullName evidence="2">Bacterial type II secretion system protein E domain-containing protein</fullName>
    </recommendedName>
</protein>
<dbReference type="EMBL" id="AP022558">
    <property type="protein sequence ID" value="BBW98955.1"/>
    <property type="molecule type" value="Genomic_DNA"/>
</dbReference>
<dbReference type="SUPFAM" id="SSF52540">
    <property type="entry name" value="P-loop containing nucleoside triphosphate hydrolases"/>
    <property type="match status" value="1"/>
</dbReference>
<dbReference type="Gene3D" id="3.30.450.380">
    <property type="match status" value="1"/>
</dbReference>
<dbReference type="InterPro" id="IPR050921">
    <property type="entry name" value="T4SS_GSP_E_ATPase"/>
</dbReference>
<dbReference type="PANTHER" id="PTHR30486:SF6">
    <property type="entry name" value="TYPE IV PILUS RETRACTATION ATPASE PILT"/>
    <property type="match status" value="1"/>
</dbReference>
<dbReference type="InterPro" id="IPR027417">
    <property type="entry name" value="P-loop_NTPase"/>
</dbReference>
<proteinExistence type="inferred from homology"/>
<dbReference type="Proteomes" id="UP000501421">
    <property type="component" value="Plasmid pGspE55-1"/>
</dbReference>
<evidence type="ECO:0000256" key="1">
    <source>
        <dbReference type="ARBA" id="ARBA00006611"/>
    </source>
</evidence>
<feature type="domain" description="Bacterial type II secretion system protein E" evidence="2">
    <location>
        <begin position="262"/>
        <end position="443"/>
    </location>
</feature>
<gene>
    <name evidence="3" type="ORF">GsuE55_37880</name>
</gene>
<dbReference type="GO" id="GO:0016887">
    <property type="term" value="F:ATP hydrolysis activity"/>
    <property type="evidence" value="ECO:0007669"/>
    <property type="project" value="InterPro"/>
</dbReference>
<reference evidence="4" key="1">
    <citation type="journal article" date="2020" name="Microbiol. Resour. Announc.">
        <title>Complete Genome Sequence of Geobacillus sp. Strain E55-1, Isolated from Mine Geyser in Japan.</title>
        <authorList>
            <person name="Miyazaki K."/>
            <person name="Hase E."/>
            <person name="Tokito N."/>
        </authorList>
    </citation>
    <scope>NUCLEOTIDE SEQUENCE [LARGE SCALE GENOMIC DNA]</scope>
    <source>
        <strain evidence="4">E55-1</strain>
        <plasmid evidence="4">pGspE55-1</plasmid>
    </source>
</reference>
<dbReference type="Pfam" id="PF00437">
    <property type="entry name" value="T2SSE"/>
    <property type="match status" value="1"/>
</dbReference>
<name>A0A679FW85_9BACL</name>
<organism evidence="3 4">
    <name type="scientific">Geobacillus subterraneus</name>
    <dbReference type="NCBI Taxonomy" id="129338"/>
    <lineage>
        <taxon>Bacteria</taxon>
        <taxon>Bacillati</taxon>
        <taxon>Bacillota</taxon>
        <taxon>Bacilli</taxon>
        <taxon>Bacillales</taxon>
        <taxon>Anoxybacillaceae</taxon>
        <taxon>Geobacillus</taxon>
    </lineage>
</organism>
<sequence length="517" mass="60342">MFLLVRNGKEKLGLLPFEKDVREESYWVEIRSERGVLFDEQWTEDSLCFVDVQQDQQLTILFKDEHQRVIHEQKEDLTTWIQAKDRKKERVHYEEIVKAVKEEMDAPKGTDVEIEWHTRMLNECTINEQARAYVMERIRQVLLRFSLSEEEMERYTRQIYADFYGMGVLQEIDDDPDVGEIMVNGFVYPSFHCDIYYVKHGQKIRYDKTFRSLDELLNVFSRAIAFSRKELNSVEHAIVEATRSNRDRVNIIIPDAAESYIMNIRKFQNFVPDLASMKKSGTVDDFIDRLMRVLVKGKANIGIGGAMGTGKTTFINFLLSYTPPEERKVVIASVSEMDVERVLKGHDVVILNVDDDKQFTFERLIRASLRTTADRIIVPESRGDEFRQVYEANLKTKGNMFTAHALDDYSFLDVCVDMYTGGDSKVDVENIRNKIAKSIDIVVIMRKVGDKIRIKSISEVVLDEAKRFERMNVLYYWQGDPEDPAKGEYRRGDGRLTENLKRRLNEYGVPMSEMRDL</sequence>
<dbReference type="InterPro" id="IPR001482">
    <property type="entry name" value="T2SS/T4SS_dom"/>
</dbReference>
<evidence type="ECO:0000259" key="2">
    <source>
        <dbReference type="Pfam" id="PF00437"/>
    </source>
</evidence>
<evidence type="ECO:0000313" key="3">
    <source>
        <dbReference type="EMBL" id="BBW98955.1"/>
    </source>
</evidence>